<dbReference type="Pfam" id="PF00795">
    <property type="entry name" value="CN_hydrolase"/>
    <property type="match status" value="1"/>
</dbReference>
<dbReference type="GO" id="GO:0016811">
    <property type="term" value="F:hydrolase activity, acting on carbon-nitrogen (but not peptide) bonds, in linear amides"/>
    <property type="evidence" value="ECO:0007669"/>
    <property type="project" value="TreeGrafter"/>
</dbReference>
<reference evidence="3" key="4">
    <citation type="submission" date="2024-05" db="EMBL/GenBank/DDBJ databases">
        <authorList>
            <person name="Sun Q."/>
            <person name="Zhou Y."/>
        </authorList>
    </citation>
    <scope>NUCLEOTIDE SEQUENCE</scope>
    <source>
        <strain evidence="3">CGMCC 1.18437</strain>
    </source>
</reference>
<gene>
    <name evidence="3" type="ORF">GCM10017781_21760</name>
    <name evidence="4" type="ORF">HNQ07_002212</name>
</gene>
<dbReference type="EMBL" id="BNAJ01000005">
    <property type="protein sequence ID" value="GHF45053.1"/>
    <property type="molecule type" value="Genomic_DNA"/>
</dbReference>
<organism evidence="4 5">
    <name type="scientific">Deinococcus metalli</name>
    <dbReference type="NCBI Taxonomy" id="1141878"/>
    <lineage>
        <taxon>Bacteria</taxon>
        <taxon>Thermotogati</taxon>
        <taxon>Deinococcota</taxon>
        <taxon>Deinococci</taxon>
        <taxon>Deinococcales</taxon>
        <taxon>Deinococcaceae</taxon>
        <taxon>Deinococcus</taxon>
    </lineage>
</organism>
<dbReference type="AlphaFoldDB" id="A0A7W8KGL4"/>
<evidence type="ECO:0000313" key="6">
    <source>
        <dbReference type="Proteomes" id="UP000619376"/>
    </source>
</evidence>
<sequence>MPPRAFRVIAVQPHWRATDFTSAAAFRAWMRAQLEAARPHVAPDRPTLVVLTELNGLPLVLRGGGWALGLRTFERVAGALFVSRLPRTLPVLLRERVSPVRALQLADSAANTALYLHTCRDLAREYGVYLCCGSAPSPRYRRRGRTLEREPGVLTNQTVLLAPDGTLIGAADKVYLTPDEEAGGVDLTPGRLGDLRVFPTPVGDLGVAISLDAFRLDVIAHLDARGCTVLLQPDANGAPWTGYEGLPPDPAHPRDQPEAWLESSWAVTARQQGIRYAVNPMVVGNLLDLTFDGQSAITGPPDEAPQPRSYVMTAPRPGFLALAPWVEDGPSPHLRAVGRQLAAHSGHPRENAYVTTVLHADLTLPATTLKPSAPTEHERALQALLDGHARPPRRVPWALLGLVALAYALWRKR</sequence>
<evidence type="ECO:0000313" key="4">
    <source>
        <dbReference type="EMBL" id="MBB5376748.1"/>
    </source>
</evidence>
<name>A0A7W8KGL4_9DEIO</name>
<evidence type="ECO:0000256" key="1">
    <source>
        <dbReference type="ARBA" id="ARBA00022801"/>
    </source>
</evidence>
<protein>
    <submittedName>
        <fullName evidence="3">Carbon-nitrogen hydrolase family protein</fullName>
    </submittedName>
    <submittedName>
        <fullName evidence="4">Putative amidohydrolase</fullName>
    </submittedName>
</protein>
<reference evidence="3" key="1">
    <citation type="journal article" date="2014" name="Int. J. Syst. Evol. Microbiol.">
        <title>Complete genome of a new Firmicutes species belonging to the dominant human colonic microbiota ('Ruminococcus bicirculans') reveals two chromosomes and a selective capacity to utilize plant glucans.</title>
        <authorList>
            <consortium name="NISC Comparative Sequencing Program"/>
            <person name="Wegmann U."/>
            <person name="Louis P."/>
            <person name="Goesmann A."/>
            <person name="Henrissat B."/>
            <person name="Duncan S.H."/>
            <person name="Flint H.J."/>
        </authorList>
    </citation>
    <scope>NUCLEOTIDE SEQUENCE</scope>
    <source>
        <strain evidence="3">CGMCC 1.18437</strain>
    </source>
</reference>
<dbReference type="SUPFAM" id="SSF56317">
    <property type="entry name" value="Carbon-nitrogen hydrolase"/>
    <property type="match status" value="1"/>
</dbReference>
<dbReference type="RefSeq" id="WP_184111695.1">
    <property type="nucleotide sequence ID" value="NZ_BNAJ01000005.1"/>
</dbReference>
<dbReference type="Gene3D" id="3.60.110.10">
    <property type="entry name" value="Carbon-nitrogen hydrolase"/>
    <property type="match status" value="1"/>
</dbReference>
<reference evidence="4 5" key="3">
    <citation type="submission" date="2020-08" db="EMBL/GenBank/DDBJ databases">
        <title>Genomic Encyclopedia of Type Strains, Phase IV (KMG-IV): sequencing the most valuable type-strain genomes for metagenomic binning, comparative biology and taxonomic classification.</title>
        <authorList>
            <person name="Goeker M."/>
        </authorList>
    </citation>
    <scope>NUCLEOTIDE SEQUENCE [LARGE SCALE GENOMIC DNA]</scope>
    <source>
        <strain evidence="4 5">DSM 27521</strain>
    </source>
</reference>
<evidence type="ECO:0000313" key="5">
    <source>
        <dbReference type="Proteomes" id="UP000539473"/>
    </source>
</evidence>
<dbReference type="InterPro" id="IPR050345">
    <property type="entry name" value="Aliph_Amidase/BUP"/>
</dbReference>
<dbReference type="PANTHER" id="PTHR43674">
    <property type="entry name" value="NITRILASE C965.09-RELATED"/>
    <property type="match status" value="1"/>
</dbReference>
<evidence type="ECO:0000313" key="3">
    <source>
        <dbReference type="EMBL" id="GHF45053.1"/>
    </source>
</evidence>
<dbReference type="Proteomes" id="UP000619376">
    <property type="component" value="Unassembled WGS sequence"/>
</dbReference>
<evidence type="ECO:0000259" key="2">
    <source>
        <dbReference type="Pfam" id="PF00795"/>
    </source>
</evidence>
<reference evidence="6" key="2">
    <citation type="journal article" date="2019" name="Int. J. Syst. Evol. Microbiol.">
        <title>The Global Catalogue of Microorganisms (GCM) 10K type strain sequencing project: providing services to taxonomists for standard genome sequencing and annotation.</title>
        <authorList>
            <consortium name="The Broad Institute Genomics Platform"/>
            <consortium name="The Broad Institute Genome Sequencing Center for Infectious Disease"/>
            <person name="Wu L."/>
            <person name="Ma J."/>
        </authorList>
    </citation>
    <scope>NUCLEOTIDE SEQUENCE [LARGE SCALE GENOMIC DNA]</scope>
    <source>
        <strain evidence="6">CGMCC 1.18437</strain>
    </source>
</reference>
<dbReference type="PANTHER" id="PTHR43674:SF13">
    <property type="entry name" value="CN HYDROLASE DOMAIN-CONTAINING PROTEIN"/>
    <property type="match status" value="1"/>
</dbReference>
<dbReference type="InterPro" id="IPR036526">
    <property type="entry name" value="C-N_Hydrolase_sf"/>
</dbReference>
<proteinExistence type="predicted"/>
<dbReference type="InterPro" id="IPR003010">
    <property type="entry name" value="C-N_Hydrolase"/>
</dbReference>
<feature type="domain" description="CN hydrolase" evidence="2">
    <location>
        <begin position="111"/>
        <end position="246"/>
    </location>
</feature>
<dbReference type="EMBL" id="JACHFK010000005">
    <property type="protein sequence ID" value="MBB5376748.1"/>
    <property type="molecule type" value="Genomic_DNA"/>
</dbReference>
<keyword evidence="1 4" id="KW-0378">Hydrolase</keyword>
<comment type="caution">
    <text evidence="4">The sequence shown here is derived from an EMBL/GenBank/DDBJ whole genome shotgun (WGS) entry which is preliminary data.</text>
</comment>
<dbReference type="Proteomes" id="UP000539473">
    <property type="component" value="Unassembled WGS sequence"/>
</dbReference>
<keyword evidence="6" id="KW-1185">Reference proteome</keyword>
<accession>A0A7W8KGL4</accession>